<dbReference type="EMBL" id="JAOTMY010000001">
    <property type="protein sequence ID" value="MCY3086695.1"/>
    <property type="molecule type" value="Genomic_DNA"/>
</dbReference>
<organism evidence="1 4">
    <name type="scientific">Aerococcus mictus</name>
    <dbReference type="NCBI Taxonomy" id="2976810"/>
    <lineage>
        <taxon>Bacteria</taxon>
        <taxon>Bacillati</taxon>
        <taxon>Bacillota</taxon>
        <taxon>Bacilli</taxon>
        <taxon>Lactobacillales</taxon>
        <taxon>Aerococcaceae</taxon>
        <taxon>Aerococcus</taxon>
    </lineage>
</organism>
<dbReference type="InterPro" id="IPR018757">
    <property type="entry name" value="DUF2316"/>
</dbReference>
<dbReference type="AlphaFoldDB" id="A0A9Q4DDM6"/>
<keyword evidence="3" id="KW-1185">Reference proteome</keyword>
<proteinExistence type="predicted"/>
<reference evidence="2" key="3">
    <citation type="submission" date="2024-02" db="EMBL/GenBank/DDBJ databases">
        <authorList>
            <person name="Choi B."/>
        </authorList>
    </citation>
    <scope>NUCLEOTIDE SEQUENCE</scope>
    <source>
        <strain evidence="2">UMB1016</strain>
    </source>
</reference>
<reference evidence="1" key="2">
    <citation type="submission" date="2022-09" db="EMBL/GenBank/DDBJ databases">
        <title>Aerococcus urinae taxonomy study.</title>
        <authorList>
            <person name="Christensen J."/>
            <person name="Senneby E."/>
        </authorList>
    </citation>
    <scope>NUCLEOTIDE SEQUENCE</scope>
    <source>
        <strain evidence="1">LUND-41-B12</strain>
    </source>
</reference>
<accession>A0A9Q4DDM6</accession>
<evidence type="ECO:0000313" key="2">
    <source>
        <dbReference type="EMBL" id="WWC54961.1"/>
    </source>
</evidence>
<gene>
    <name evidence="2" type="ORF">DBT44_0001290</name>
    <name evidence="1" type="ORF">ODY61_01040</name>
</gene>
<dbReference type="GeneID" id="86857648"/>
<dbReference type="Proteomes" id="UP001069047">
    <property type="component" value="Unassembled WGS sequence"/>
</dbReference>
<evidence type="ECO:0000313" key="3">
    <source>
        <dbReference type="Proteomes" id="UP000250354"/>
    </source>
</evidence>
<evidence type="ECO:0000313" key="4">
    <source>
        <dbReference type="Proteomes" id="UP001069047"/>
    </source>
</evidence>
<dbReference type="Proteomes" id="UP000250354">
    <property type="component" value="Chromosome"/>
</dbReference>
<reference evidence="2 3" key="1">
    <citation type="journal article" date="2020" name="J. Bacteriol.">
        <title>Aerococcus urinae Isolated from Women with Lower Urinary Tract Symptoms: In Vitro Aggregation and Genome Analysis.</title>
        <authorList>
            <person name="Hilt E.E."/>
            <person name="Putonti C."/>
            <person name="Thomas-White K."/>
            <person name="Lewis A.L."/>
            <person name="Visick K.L."/>
            <person name="Gilbert N.M."/>
            <person name="Wolfe A.J."/>
        </authorList>
    </citation>
    <scope>NUCLEOTIDE SEQUENCE [LARGE SCALE GENOMIC DNA]</scope>
    <source>
        <strain evidence="2 3">UMB1016</strain>
    </source>
</reference>
<evidence type="ECO:0000313" key="1">
    <source>
        <dbReference type="EMBL" id="MCY3086695.1"/>
    </source>
</evidence>
<dbReference type="Pfam" id="PF10078">
    <property type="entry name" value="DUF2316"/>
    <property type="match status" value="1"/>
</dbReference>
<name>A0A9Q4DDM6_9LACT</name>
<dbReference type="RefSeq" id="WP_224786524.1">
    <property type="nucleotide sequence ID" value="NZ_CAJHLG010000001.1"/>
</dbReference>
<protein>
    <submittedName>
        <fullName evidence="1">DUF2316 family protein</fullName>
    </submittedName>
</protein>
<sequence length="101" mass="11583">MTMSLTLAQREETKQALITAFNKTGLSKQELAEALETSESYLDQVFQLKGQRLEDAWILKNYLNTYLSEHGQEPVPFQALGGDYHAYWFLDAKLIDRGLLK</sequence>
<dbReference type="EMBL" id="CP145132">
    <property type="protein sequence ID" value="WWC54961.1"/>
    <property type="molecule type" value="Genomic_DNA"/>
</dbReference>